<evidence type="ECO:0000313" key="3">
    <source>
        <dbReference type="Proteomes" id="UP000048289"/>
    </source>
</evidence>
<dbReference type="AlphaFoldDB" id="A0A654TDK6"/>
<evidence type="ECO:0000256" key="1">
    <source>
        <dbReference type="SAM" id="MobiDB-lite"/>
    </source>
</evidence>
<proteinExistence type="predicted"/>
<feature type="region of interest" description="Disordered" evidence="1">
    <location>
        <begin position="130"/>
        <end position="163"/>
    </location>
</feature>
<organism evidence="2 3">
    <name type="scientific">Mycobacterium tuberculosis</name>
    <dbReference type="NCBI Taxonomy" id="1773"/>
    <lineage>
        <taxon>Bacteria</taxon>
        <taxon>Bacillati</taxon>
        <taxon>Actinomycetota</taxon>
        <taxon>Actinomycetes</taxon>
        <taxon>Mycobacteriales</taxon>
        <taxon>Mycobacteriaceae</taxon>
        <taxon>Mycobacterium</taxon>
        <taxon>Mycobacterium tuberculosis complex</taxon>
    </lineage>
</organism>
<sequence length="302" mass="33803">MAESLFGMLESDASMHRGQRGLAGRRHRVRCVDLLGADGDQTYRLATGTDMHRIVQQTGPDEVGECTGGPDGVGVFEVGRDHQDQLGVPRSTQLGIGVRINCCAQCLSQRAVSTEIEHCEVTVPPSDRCRRHHPFPPLNRNGQSGHRRQRFGVRPHRHRTHRRVREPGQIDVAVEWVTAQVTPRVARVSDRRANNIRRQRINKPLATTCRPDQHSGTVRQVGGALTVLTDRKQQRGMGRYLDERPCSTADCRFDSAVETHRMAQVCVPVVAESGAWRHHVAGGSADELHWRFHKFGVRQLLA</sequence>
<reference evidence="2 3" key="1">
    <citation type="submission" date="2015-03" db="EMBL/GenBank/DDBJ databases">
        <authorList>
            <consortium name="Pathogen Informatics"/>
        </authorList>
    </citation>
    <scope>NUCLEOTIDE SEQUENCE [LARGE SCALE GENOMIC DNA]</scope>
    <source>
        <strain evidence="2 3">G09901357</strain>
    </source>
</reference>
<dbReference type="EMBL" id="CFOE01000629">
    <property type="protein sequence ID" value="CFE44018.1"/>
    <property type="molecule type" value="Genomic_DNA"/>
</dbReference>
<gene>
    <name evidence="2" type="ORF">ERS007681_03539</name>
</gene>
<dbReference type="Proteomes" id="UP000048289">
    <property type="component" value="Unassembled WGS sequence"/>
</dbReference>
<feature type="compositionally biased region" description="Basic residues" evidence="1">
    <location>
        <begin position="145"/>
        <end position="163"/>
    </location>
</feature>
<name>A0A654TDK6_MYCTX</name>
<evidence type="ECO:0000313" key="2">
    <source>
        <dbReference type="EMBL" id="CFE44018.1"/>
    </source>
</evidence>
<protein>
    <submittedName>
        <fullName evidence="2">Uncharacterized protein</fullName>
    </submittedName>
</protein>
<accession>A0A654TDK6</accession>